<dbReference type="GO" id="GO:0000226">
    <property type="term" value="P:microtubule cytoskeleton organization"/>
    <property type="evidence" value="ECO:0007669"/>
    <property type="project" value="TreeGrafter"/>
</dbReference>
<keyword evidence="2" id="KW-0813">Transport</keyword>
<evidence type="ECO:0000256" key="6">
    <source>
        <dbReference type="ARBA" id="ARBA00022840"/>
    </source>
</evidence>
<dbReference type="GO" id="GO:0005868">
    <property type="term" value="C:cytoplasmic dynein complex"/>
    <property type="evidence" value="ECO:0007669"/>
    <property type="project" value="InterPro"/>
</dbReference>
<evidence type="ECO:0000256" key="4">
    <source>
        <dbReference type="ARBA" id="ARBA00022701"/>
    </source>
</evidence>
<evidence type="ECO:0000256" key="10">
    <source>
        <dbReference type="SAM" id="MobiDB-lite"/>
    </source>
</evidence>
<sequence length="664" mass="68793">MQSPLRASHGASTSSTPAPRPPAGATTASNGVVLPGHGDLWSSILDSVKGSRNVLAKQCLILGAPGSGKSTLVERLRSPTGEPGTRAAAPAGKGKEGEGTLDLGLTYEVLDVKDEGDEGDTFARLGLFQLSSPLPPFPSLLSLALSRSTLLDSLVVLVLDWERPWDFVKELEGWIALLEEKLGSQRGAKDEQWEQVEGRERLEALVRSYVEPPAPGATAASTSSSAAAHLDADSPLPPGTLLDNLGVGHVVVCTKADHMNSLEREREFTEEQFDFIQQTLRTVALRYGAAVFYTAQTLPSSFAKLRQYILHRLFAAPATVSSATGNPGPTSSTAPSAASAPSSSRTIQPAASSRASFPFPHRANVIDRDGVLVPAGWDSWGKIKILRERFDCEACGEGWSADLEALNGTQMDGGDDLSKRRGLKKEYEMVVVDFDAEDPAVNVAPTVAARDEQSFLREHYDTLQADAASDPRLAFRQPGAPSSASGLGPSVVGPMAGASLDLPTVASTLERARERGDGSAARDAGRDERFRASMSRQNSSTGASARSPPLGNDRISPSLASNATFADRPTSARPPSASSTGAAAPAGTAGAAAGGNQVLADFFQSLLTARTAGGSAPPPPSAGGSGLGASTSGKGSPAPPAGAKARETGATAARDAAAAETTQK</sequence>
<evidence type="ECO:0000256" key="1">
    <source>
        <dbReference type="ARBA" id="ARBA00004245"/>
    </source>
</evidence>
<keyword evidence="4" id="KW-0493">Microtubule</keyword>
<feature type="compositionally biased region" description="Polar residues" evidence="10">
    <location>
        <begin position="345"/>
        <end position="354"/>
    </location>
</feature>
<keyword evidence="3" id="KW-0963">Cytoplasm</keyword>
<evidence type="ECO:0000256" key="8">
    <source>
        <dbReference type="ARBA" id="ARBA00023175"/>
    </source>
</evidence>
<dbReference type="GO" id="GO:0005874">
    <property type="term" value="C:microtubule"/>
    <property type="evidence" value="ECO:0007669"/>
    <property type="project" value="UniProtKB-KW"/>
</dbReference>
<feature type="compositionally biased region" description="Polar residues" evidence="10">
    <location>
        <begin position="534"/>
        <end position="544"/>
    </location>
</feature>
<dbReference type="PANTHER" id="PTHR12688">
    <property type="entry name" value="DYNEIN LIGHT INTERMEDIATE CHAIN"/>
    <property type="match status" value="1"/>
</dbReference>
<feature type="region of interest" description="Disordered" evidence="10">
    <location>
        <begin position="320"/>
        <end position="354"/>
    </location>
</feature>
<feature type="compositionally biased region" description="Low complexity" evidence="10">
    <location>
        <begin position="648"/>
        <end position="664"/>
    </location>
</feature>
<comment type="caution">
    <text evidence="11">The sequence shown here is derived from an EMBL/GenBank/DDBJ whole genome shotgun (WGS) entry which is preliminary data.</text>
</comment>
<feature type="compositionally biased region" description="Low complexity" evidence="10">
    <location>
        <begin position="478"/>
        <end position="490"/>
    </location>
</feature>
<name>A0AAV5GQA1_9BASI</name>
<proteinExistence type="predicted"/>
<protein>
    <recommendedName>
        <fullName evidence="13">Dynein light intermediate chain</fullName>
    </recommendedName>
</protein>
<feature type="region of interest" description="Disordered" evidence="10">
    <location>
        <begin position="1"/>
        <end position="31"/>
    </location>
</feature>
<feature type="region of interest" description="Disordered" evidence="10">
    <location>
        <begin position="511"/>
        <end position="591"/>
    </location>
</feature>
<evidence type="ECO:0000256" key="5">
    <source>
        <dbReference type="ARBA" id="ARBA00022741"/>
    </source>
</evidence>
<dbReference type="Pfam" id="PF05783">
    <property type="entry name" value="DLIC"/>
    <property type="match status" value="2"/>
</dbReference>
<keyword evidence="9" id="KW-0206">Cytoskeleton</keyword>
<dbReference type="GO" id="GO:0005524">
    <property type="term" value="F:ATP binding"/>
    <property type="evidence" value="ECO:0007669"/>
    <property type="project" value="UniProtKB-KW"/>
</dbReference>
<feature type="compositionally biased region" description="Low complexity" evidence="10">
    <location>
        <begin position="568"/>
        <end position="591"/>
    </location>
</feature>
<feature type="compositionally biased region" description="Low complexity" evidence="10">
    <location>
        <begin position="329"/>
        <end position="344"/>
    </location>
</feature>
<keyword evidence="6" id="KW-0067">ATP-binding</keyword>
<feature type="region of interest" description="Disordered" evidence="10">
    <location>
        <begin position="610"/>
        <end position="664"/>
    </location>
</feature>
<dbReference type="GO" id="GO:0045504">
    <property type="term" value="F:dynein heavy chain binding"/>
    <property type="evidence" value="ECO:0007669"/>
    <property type="project" value="TreeGrafter"/>
</dbReference>
<keyword evidence="8" id="KW-0505">Motor protein</keyword>
<accession>A0AAV5GQA1</accession>
<dbReference type="InterPro" id="IPR022780">
    <property type="entry name" value="Dynein_light_int_chain"/>
</dbReference>
<dbReference type="Proteomes" id="UP001342314">
    <property type="component" value="Unassembled WGS sequence"/>
</dbReference>
<dbReference type="AlphaFoldDB" id="A0AAV5GQA1"/>
<feature type="region of interest" description="Disordered" evidence="10">
    <location>
        <begin position="69"/>
        <end position="97"/>
    </location>
</feature>
<evidence type="ECO:0000256" key="7">
    <source>
        <dbReference type="ARBA" id="ARBA00023017"/>
    </source>
</evidence>
<evidence type="ECO:0000256" key="9">
    <source>
        <dbReference type="ARBA" id="ARBA00023212"/>
    </source>
</evidence>
<gene>
    <name evidence="11" type="ORF">Rhopal_005078-T1</name>
</gene>
<keyword evidence="7" id="KW-0243">Dynein</keyword>
<dbReference type="PANTHER" id="PTHR12688:SF0">
    <property type="entry name" value="DYNEIN LIGHT INTERMEDIATE CHAIN"/>
    <property type="match status" value="1"/>
</dbReference>
<dbReference type="GO" id="GO:0035974">
    <property type="term" value="C:meiotic spindle pole body"/>
    <property type="evidence" value="ECO:0007669"/>
    <property type="project" value="TreeGrafter"/>
</dbReference>
<evidence type="ECO:0008006" key="13">
    <source>
        <dbReference type="Google" id="ProtNLM"/>
    </source>
</evidence>
<keyword evidence="12" id="KW-1185">Reference proteome</keyword>
<dbReference type="EMBL" id="BQKY01000010">
    <property type="protein sequence ID" value="GJN92050.1"/>
    <property type="molecule type" value="Genomic_DNA"/>
</dbReference>
<feature type="compositionally biased region" description="Low complexity" evidence="10">
    <location>
        <begin position="10"/>
        <end position="29"/>
    </location>
</feature>
<comment type="subcellular location">
    <subcellularLocation>
        <location evidence="1">Cytoplasm</location>
        <location evidence="1">Cytoskeleton</location>
    </subcellularLocation>
</comment>
<organism evidence="11 12">
    <name type="scientific">Rhodotorula paludigena</name>
    <dbReference type="NCBI Taxonomy" id="86838"/>
    <lineage>
        <taxon>Eukaryota</taxon>
        <taxon>Fungi</taxon>
        <taxon>Dikarya</taxon>
        <taxon>Basidiomycota</taxon>
        <taxon>Pucciniomycotina</taxon>
        <taxon>Microbotryomycetes</taxon>
        <taxon>Sporidiobolales</taxon>
        <taxon>Sporidiobolaceae</taxon>
        <taxon>Rhodotorula</taxon>
    </lineage>
</organism>
<dbReference type="InterPro" id="IPR008467">
    <property type="entry name" value="Dynein1_light_intermed_chain"/>
</dbReference>
<evidence type="ECO:0000313" key="12">
    <source>
        <dbReference type="Proteomes" id="UP001342314"/>
    </source>
</evidence>
<reference evidence="11 12" key="1">
    <citation type="submission" date="2021-12" db="EMBL/GenBank/DDBJ databases">
        <title>High titer production of polyol ester of fatty acids by Rhodotorula paludigena BS15 towards product separation-free biomass refinery.</title>
        <authorList>
            <person name="Mano J."/>
            <person name="Ono H."/>
            <person name="Tanaka T."/>
            <person name="Naito K."/>
            <person name="Sushida H."/>
            <person name="Ike M."/>
            <person name="Tokuyasu K."/>
            <person name="Kitaoka M."/>
        </authorList>
    </citation>
    <scope>NUCLEOTIDE SEQUENCE [LARGE SCALE GENOMIC DNA]</scope>
    <source>
        <strain evidence="11 12">BS15</strain>
    </source>
</reference>
<keyword evidence="5" id="KW-0547">Nucleotide-binding</keyword>
<dbReference type="GO" id="GO:0007018">
    <property type="term" value="P:microtubule-based movement"/>
    <property type="evidence" value="ECO:0007669"/>
    <property type="project" value="InterPro"/>
</dbReference>
<evidence type="ECO:0000313" key="11">
    <source>
        <dbReference type="EMBL" id="GJN92050.1"/>
    </source>
</evidence>
<feature type="region of interest" description="Disordered" evidence="10">
    <location>
        <begin position="467"/>
        <end position="490"/>
    </location>
</feature>
<evidence type="ECO:0000256" key="3">
    <source>
        <dbReference type="ARBA" id="ARBA00022490"/>
    </source>
</evidence>
<evidence type="ECO:0000256" key="2">
    <source>
        <dbReference type="ARBA" id="ARBA00022448"/>
    </source>
</evidence>